<reference evidence="1" key="1">
    <citation type="submission" date="2015-12" db="EMBL/GenBank/DDBJ databases">
        <title>Gene expression during late stages of embryo sac development: a critical building block for successful pollen-pistil interactions.</title>
        <authorList>
            <person name="Liu Y."/>
            <person name="Joly V."/>
            <person name="Sabar M."/>
            <person name="Matton D.P."/>
        </authorList>
    </citation>
    <scope>NUCLEOTIDE SEQUENCE</scope>
</reference>
<dbReference type="AlphaFoldDB" id="A0A0V0IEQ6"/>
<evidence type="ECO:0000313" key="1">
    <source>
        <dbReference type="EMBL" id="JAP30714.1"/>
    </source>
</evidence>
<organism evidence="1">
    <name type="scientific">Solanum chacoense</name>
    <name type="common">Chaco potato</name>
    <dbReference type="NCBI Taxonomy" id="4108"/>
    <lineage>
        <taxon>Eukaryota</taxon>
        <taxon>Viridiplantae</taxon>
        <taxon>Streptophyta</taxon>
        <taxon>Embryophyta</taxon>
        <taxon>Tracheophyta</taxon>
        <taxon>Spermatophyta</taxon>
        <taxon>Magnoliopsida</taxon>
        <taxon>eudicotyledons</taxon>
        <taxon>Gunneridae</taxon>
        <taxon>Pentapetalae</taxon>
        <taxon>asterids</taxon>
        <taxon>lamiids</taxon>
        <taxon>Solanales</taxon>
        <taxon>Solanaceae</taxon>
        <taxon>Solanoideae</taxon>
        <taxon>Solaneae</taxon>
        <taxon>Solanum</taxon>
    </lineage>
</organism>
<sequence>MRTVNCPYIMKTRFTFQSNRTKVLTSSSSRMLNKASEEKLVICYKFFESKYYRGRTTASALTIIWYENKYPVLRNYPVLSVPRATENGIQNDQATIASY</sequence>
<accession>A0A0V0IEQ6</accession>
<protein>
    <submittedName>
        <fullName evidence="1">Putative ovule protein</fullName>
    </submittedName>
</protein>
<proteinExistence type="predicted"/>
<name>A0A0V0IEQ6_SOLCH</name>
<dbReference type="EMBL" id="GEDG01007787">
    <property type="protein sequence ID" value="JAP30714.1"/>
    <property type="molecule type" value="Transcribed_RNA"/>
</dbReference>